<comment type="caution">
    <text evidence="2">The sequence shown here is derived from an EMBL/GenBank/DDBJ whole genome shotgun (WGS) entry which is preliminary data.</text>
</comment>
<proteinExistence type="predicted"/>
<accession>A0A9P0X9R8</accession>
<gene>
    <name evidence="2" type="ORF">PIBRA_LOCUS4149</name>
</gene>
<evidence type="ECO:0000313" key="2">
    <source>
        <dbReference type="EMBL" id="CAH4023215.1"/>
    </source>
</evidence>
<organism evidence="2 3">
    <name type="scientific">Pieris brassicae</name>
    <name type="common">White butterfly</name>
    <name type="synonym">Large white butterfly</name>
    <dbReference type="NCBI Taxonomy" id="7116"/>
    <lineage>
        <taxon>Eukaryota</taxon>
        <taxon>Metazoa</taxon>
        <taxon>Ecdysozoa</taxon>
        <taxon>Arthropoda</taxon>
        <taxon>Hexapoda</taxon>
        <taxon>Insecta</taxon>
        <taxon>Pterygota</taxon>
        <taxon>Neoptera</taxon>
        <taxon>Endopterygota</taxon>
        <taxon>Lepidoptera</taxon>
        <taxon>Glossata</taxon>
        <taxon>Ditrysia</taxon>
        <taxon>Papilionoidea</taxon>
        <taxon>Pieridae</taxon>
        <taxon>Pierinae</taxon>
        <taxon>Pieris</taxon>
    </lineage>
</organism>
<evidence type="ECO:0000313" key="3">
    <source>
        <dbReference type="Proteomes" id="UP001152562"/>
    </source>
</evidence>
<dbReference type="Pfam" id="PF22749">
    <property type="entry name" value="Arb2"/>
    <property type="match status" value="1"/>
</dbReference>
<dbReference type="InterPro" id="IPR053858">
    <property type="entry name" value="Arb2_dom"/>
</dbReference>
<dbReference type="InterPro" id="IPR029058">
    <property type="entry name" value="AB_hydrolase_fold"/>
</dbReference>
<dbReference type="SUPFAM" id="SSF53474">
    <property type="entry name" value="alpha/beta-Hydrolases"/>
    <property type="match status" value="1"/>
</dbReference>
<evidence type="ECO:0000259" key="1">
    <source>
        <dbReference type="Pfam" id="PF22749"/>
    </source>
</evidence>
<dbReference type="GO" id="GO:0031048">
    <property type="term" value="P:regulatory ncRNA-mediated heterochromatin formation"/>
    <property type="evidence" value="ECO:0007669"/>
    <property type="project" value="TreeGrafter"/>
</dbReference>
<keyword evidence="3" id="KW-1185">Reference proteome</keyword>
<dbReference type="GO" id="GO:0035197">
    <property type="term" value="F:siRNA binding"/>
    <property type="evidence" value="ECO:0007669"/>
    <property type="project" value="TreeGrafter"/>
</dbReference>
<dbReference type="Proteomes" id="UP001152562">
    <property type="component" value="Unassembled WGS sequence"/>
</dbReference>
<dbReference type="EMBL" id="CALOZG010000004">
    <property type="protein sequence ID" value="CAH4023215.1"/>
    <property type="molecule type" value="Genomic_DNA"/>
</dbReference>
<dbReference type="InterPro" id="IPR048263">
    <property type="entry name" value="Arb2"/>
</dbReference>
<reference evidence="2" key="1">
    <citation type="submission" date="2022-05" db="EMBL/GenBank/DDBJ databases">
        <authorList>
            <person name="Okamura Y."/>
        </authorList>
    </citation>
    <scope>NUCLEOTIDE SEQUENCE</scope>
</reference>
<sequence length="287" mass="32300">MDVRKTLHELGYDFNTEGELRKMGVDGNLTDEPFQYKISSDQKECQAHYEKLGAAVTEYIYQLLQNKVNLLRLPVPTDAGENGTFVFASRGYDSQKTLMVLIQGSGAVRAGQWARSLIINNNLDMGTQIPYIQMGIKRNFGILIMNPNENYKRNKNIPQSNTSEEHAQYVWKTYISGTKAKNIVVVAHSYGGLLTVMLAQKFQNDFEKRVKAVAMTDSVHSFSEAIIPDSIRKVSINWISNSSPLDTPMKTPEFEITRLSAGHPQHEMTSYAAMDSVFKFIDSKLAS</sequence>
<dbReference type="GO" id="GO:0005634">
    <property type="term" value="C:nucleus"/>
    <property type="evidence" value="ECO:0007669"/>
    <property type="project" value="TreeGrafter"/>
</dbReference>
<name>A0A9P0X9R8_PIEBR</name>
<dbReference type="AlphaFoldDB" id="A0A9P0X9R8"/>
<dbReference type="PANTHER" id="PTHR21357">
    <property type="entry name" value="FAM172 FAMILY PROTEIN HOMOLOG CG10038"/>
    <property type="match status" value="1"/>
</dbReference>
<dbReference type="Gene3D" id="3.40.50.1820">
    <property type="entry name" value="alpha/beta hydrolase"/>
    <property type="match status" value="1"/>
</dbReference>
<feature type="domain" description="Arb2" evidence="1">
    <location>
        <begin position="5"/>
        <end position="243"/>
    </location>
</feature>
<protein>
    <recommendedName>
        <fullName evidence="1">Arb2 domain-containing protein</fullName>
    </recommendedName>
</protein>
<dbReference type="PANTHER" id="PTHR21357:SF4">
    <property type="entry name" value="FAM172 FAMILY PROTEIN HOMOLOG CG10038"/>
    <property type="match status" value="1"/>
</dbReference>